<protein>
    <recommendedName>
        <fullName evidence="4">Death domain-containing protein</fullName>
    </recommendedName>
</protein>
<reference evidence="3" key="1">
    <citation type="journal article" date="2010" name="Nature">
        <title>The Amphimedon queenslandica genome and the evolution of animal complexity.</title>
        <authorList>
            <person name="Srivastava M."/>
            <person name="Simakov O."/>
            <person name="Chapman J."/>
            <person name="Fahey B."/>
            <person name="Gauthier M.E."/>
            <person name="Mitros T."/>
            <person name="Richards G.S."/>
            <person name="Conaco C."/>
            <person name="Dacre M."/>
            <person name="Hellsten U."/>
            <person name="Larroux C."/>
            <person name="Putnam N.H."/>
            <person name="Stanke M."/>
            <person name="Adamska M."/>
            <person name="Darling A."/>
            <person name="Degnan S.M."/>
            <person name="Oakley T.H."/>
            <person name="Plachetzki D.C."/>
            <person name="Zhai Y."/>
            <person name="Adamski M."/>
            <person name="Calcino A."/>
            <person name="Cummins S.F."/>
            <person name="Goodstein D.M."/>
            <person name="Harris C."/>
            <person name="Jackson D.J."/>
            <person name="Leys S.P."/>
            <person name="Shu S."/>
            <person name="Woodcroft B.J."/>
            <person name="Vervoort M."/>
            <person name="Kosik K.S."/>
            <person name="Manning G."/>
            <person name="Degnan B.M."/>
            <person name="Rokhsar D.S."/>
        </authorList>
    </citation>
    <scope>NUCLEOTIDE SEQUENCE [LARGE SCALE GENOMIC DNA]</scope>
</reference>
<organism evidence="2">
    <name type="scientific">Amphimedon queenslandica</name>
    <name type="common">Sponge</name>
    <dbReference type="NCBI Taxonomy" id="400682"/>
    <lineage>
        <taxon>Eukaryota</taxon>
        <taxon>Metazoa</taxon>
        <taxon>Porifera</taxon>
        <taxon>Demospongiae</taxon>
        <taxon>Heteroscleromorpha</taxon>
        <taxon>Haplosclerida</taxon>
        <taxon>Niphatidae</taxon>
        <taxon>Amphimedon</taxon>
    </lineage>
</organism>
<dbReference type="KEGG" id="aqu:109586292"/>
<name>A0A1X7TS02_AMPQE</name>
<feature type="compositionally biased region" description="Polar residues" evidence="1">
    <location>
        <begin position="1"/>
        <end position="10"/>
    </location>
</feature>
<dbReference type="EnsemblMetazoa" id="XM_020002469.1">
    <property type="protein sequence ID" value="XP_019858028.1"/>
    <property type="gene ID" value="LOC109586292"/>
</dbReference>
<feature type="compositionally biased region" description="Basic and acidic residues" evidence="1">
    <location>
        <begin position="26"/>
        <end position="36"/>
    </location>
</feature>
<sequence length="862" mass="98086">MAGLSGSHQNLLEEDKNESQDGSSSEESRESIKDLRDKESFSELVTGFKSIGLPLPEQSGAKNISRKMDSTLEDLLVTPSYLKECITNLDLKAKVKPIVLSFNGLPDSGKTTAVNCVRGNVKESVFRQVRSALKQPKAEGIAFYEMVAASLSVLKEPIINEFTTESCFAPVILSAFKKKLLSKGKLPRFHDPSQVLCSDVYEFEQPDLDEHLCFIYQFLSQQAFIVKNLEHSDTDSDSKSKAQSQFLIESLPEGIALINIWDVTFTESVRHFLAALQGHLYNHHMWLFLDLNRDSQNLAKPPDTDKKGSRQNLTMLMQWRPHLHYLLRLCKMSEDKEGIRKRVCTMFATHDVQCRSEELTEKVKNLEDGIRPVADQVGILSLLNEKIKTLNLHTHDDLQGLQQKFQRIISEKPFEDIPIAWIFLRTLFYRFDWKVISRCDLQAMAEKCNIDEESLQKFCKFYMSFGSILDLSLINSNYQYVIVKPIGFLNDLGSLLNPSKEILRKFRTIEFGIVPETACLHLFNGHYFAYMDALVSLTLAIRLTKHSVELKEDEHGLFNDDLFYYVPLTRIADPDATPNFRSIHIVTSINTPHVFKQVAFTKYFLQLLPESKLIPSKKPNKTIIMDPATGITVTLVSHSPAIRLTLSKPDERICSKIVQAYEMIAESAISRGITAVNYKFIKVCAKNDPSKFQYIPSCHYHILPDDKLCPKCNEAATGDDVKLLQVWNKTLKEHPVKDCFQSTEGLTQVKGKEIAEVAAKIASFASKNAPVHLHAIIKAFNGTDDVKDLKADDITINRIILSWYESKRDTQEPRRQLARKIFEVGRQVSQSCESEDEEKKLITEYIKMSKNLDVYFDPEALS</sequence>
<dbReference type="Proteomes" id="UP000007879">
    <property type="component" value="Unassembled WGS sequence"/>
</dbReference>
<dbReference type="InParanoid" id="A0A1X7TS02"/>
<evidence type="ECO:0000313" key="3">
    <source>
        <dbReference type="Proteomes" id="UP000007879"/>
    </source>
</evidence>
<dbReference type="EnsemblMetazoa" id="Aqu2.1.17885_001">
    <property type="protein sequence ID" value="Aqu2.1.17885_001"/>
    <property type="gene ID" value="Aqu2.1.17885"/>
</dbReference>
<evidence type="ECO:0000256" key="1">
    <source>
        <dbReference type="SAM" id="MobiDB-lite"/>
    </source>
</evidence>
<feature type="region of interest" description="Disordered" evidence="1">
    <location>
        <begin position="1"/>
        <end position="36"/>
    </location>
</feature>
<keyword evidence="3" id="KW-1185">Reference proteome</keyword>
<dbReference type="AlphaFoldDB" id="A0A1X7TS02"/>
<evidence type="ECO:0000313" key="2">
    <source>
        <dbReference type="EnsemblMetazoa" id="Aqu2.1.17885_001"/>
    </source>
</evidence>
<accession>A0A1X7TS02</accession>
<reference evidence="2" key="2">
    <citation type="submission" date="2017-05" db="UniProtKB">
        <authorList>
            <consortium name="EnsemblMetazoa"/>
        </authorList>
    </citation>
    <scope>IDENTIFICATION</scope>
</reference>
<evidence type="ECO:0008006" key="4">
    <source>
        <dbReference type="Google" id="ProtNLM"/>
    </source>
</evidence>
<gene>
    <name evidence="2" type="primary">109586292</name>
</gene>
<proteinExistence type="predicted"/>